<dbReference type="GO" id="GO:0008270">
    <property type="term" value="F:zinc ion binding"/>
    <property type="evidence" value="ECO:0007669"/>
    <property type="project" value="InterPro"/>
</dbReference>
<proteinExistence type="inferred from homology"/>
<evidence type="ECO:0000259" key="9">
    <source>
        <dbReference type="SMART" id="SM00829"/>
    </source>
</evidence>
<dbReference type="InterPro" id="IPR020843">
    <property type="entry name" value="ER"/>
</dbReference>
<dbReference type="AlphaFoldDB" id="A0A511N3V1"/>
<dbReference type="PANTHER" id="PTHR44154:SF1">
    <property type="entry name" value="QUINONE OXIDOREDUCTASE"/>
    <property type="match status" value="1"/>
</dbReference>
<accession>A0A511N3V1</accession>
<comment type="subcellular location">
    <subcellularLocation>
        <location evidence="1">Cytoplasm</location>
    </subcellularLocation>
</comment>
<dbReference type="SMART" id="SM00829">
    <property type="entry name" value="PKS_ER"/>
    <property type="match status" value="1"/>
</dbReference>
<dbReference type="GO" id="GO:0005737">
    <property type="term" value="C:cytoplasm"/>
    <property type="evidence" value="ECO:0007669"/>
    <property type="project" value="UniProtKB-SubCell"/>
</dbReference>
<dbReference type="Gene3D" id="3.40.50.720">
    <property type="entry name" value="NAD(P)-binding Rossmann-like Domain"/>
    <property type="match status" value="1"/>
</dbReference>
<dbReference type="SUPFAM" id="SSF51735">
    <property type="entry name" value="NAD(P)-binding Rossmann-fold domains"/>
    <property type="match status" value="1"/>
</dbReference>
<dbReference type="Pfam" id="PF08240">
    <property type="entry name" value="ADH_N"/>
    <property type="match status" value="1"/>
</dbReference>
<dbReference type="InterPro" id="IPR014182">
    <property type="entry name" value="ADH_Zn_typ-1"/>
</dbReference>
<comment type="similarity">
    <text evidence="2 8">Belongs to the zinc-containing alcohol dehydrogenase family. Quinone oxidoreductase subfamily.</text>
</comment>
<evidence type="ECO:0000256" key="5">
    <source>
        <dbReference type="ARBA" id="ARBA00022857"/>
    </source>
</evidence>
<keyword evidence="5" id="KW-0521">NADP</keyword>
<dbReference type="GO" id="GO:0003723">
    <property type="term" value="F:RNA binding"/>
    <property type="evidence" value="ECO:0007669"/>
    <property type="project" value="UniProtKB-KW"/>
</dbReference>
<protein>
    <recommendedName>
        <fullName evidence="8">Zinc-type alcohol dehydrogenase-like protein</fullName>
    </recommendedName>
</protein>
<evidence type="ECO:0000313" key="10">
    <source>
        <dbReference type="EMBL" id="GEM47148.1"/>
    </source>
</evidence>
<organism evidence="10 11">
    <name type="scientific">Deinococcus cellulosilyticus (strain DSM 18568 / NBRC 106333 / KACC 11606 / 5516J-15)</name>
    <dbReference type="NCBI Taxonomy" id="1223518"/>
    <lineage>
        <taxon>Bacteria</taxon>
        <taxon>Thermotogati</taxon>
        <taxon>Deinococcota</taxon>
        <taxon>Deinococci</taxon>
        <taxon>Deinococcales</taxon>
        <taxon>Deinococcaceae</taxon>
        <taxon>Deinococcus</taxon>
    </lineage>
</organism>
<dbReference type="SUPFAM" id="SSF50129">
    <property type="entry name" value="GroES-like"/>
    <property type="match status" value="1"/>
</dbReference>
<dbReference type="InterPro" id="IPR013154">
    <property type="entry name" value="ADH-like_N"/>
</dbReference>
<evidence type="ECO:0000256" key="1">
    <source>
        <dbReference type="ARBA" id="ARBA00004496"/>
    </source>
</evidence>
<feature type="domain" description="Enoyl reductase (ER)" evidence="9">
    <location>
        <begin position="32"/>
        <end position="349"/>
    </location>
</feature>
<comment type="caution">
    <text evidence="10">The sequence shown here is derived from an EMBL/GenBank/DDBJ whole genome shotgun (WGS) entry which is preliminary data.</text>
</comment>
<dbReference type="PANTHER" id="PTHR44154">
    <property type="entry name" value="QUINONE OXIDOREDUCTASE"/>
    <property type="match status" value="1"/>
</dbReference>
<dbReference type="InterPro" id="IPR002364">
    <property type="entry name" value="Quin_OxRdtase/zeta-crystal_CS"/>
</dbReference>
<evidence type="ECO:0000256" key="2">
    <source>
        <dbReference type="ARBA" id="ARBA00010371"/>
    </source>
</evidence>
<dbReference type="Gene3D" id="3.90.180.10">
    <property type="entry name" value="Medium-chain alcohol dehydrogenases, catalytic domain"/>
    <property type="match status" value="1"/>
</dbReference>
<comment type="subunit">
    <text evidence="3">Homotetramer.</text>
</comment>
<keyword evidence="8" id="KW-0862">Zinc</keyword>
<name>A0A511N3V1_DEIC1</name>
<keyword evidence="6" id="KW-0694">RNA-binding</keyword>
<reference evidence="10 11" key="1">
    <citation type="submission" date="2019-07" db="EMBL/GenBank/DDBJ databases">
        <title>Whole genome shotgun sequence of Deinococcus cellulosilyticus NBRC 106333.</title>
        <authorList>
            <person name="Hosoyama A."/>
            <person name="Uohara A."/>
            <person name="Ohji S."/>
            <person name="Ichikawa N."/>
        </authorList>
    </citation>
    <scope>NUCLEOTIDE SEQUENCE [LARGE SCALE GENOMIC DNA]</scope>
    <source>
        <strain evidence="10 11">NBRC 106333</strain>
    </source>
</reference>
<dbReference type="RefSeq" id="WP_246130666.1">
    <property type="nucleotide sequence ID" value="NZ_BJXB01000012.1"/>
</dbReference>
<sequence length="352" mass="37944">MTSTHTQNPESTVKSTMKAVVIKAHHPIEHPESFLDLELATPVATGHDLLIAVKAVSVNPVDFKVRASRPGVELPEPRTLGFDGAGVVVAVGENVTLFQPGDEVYWSGSIVRAGSNAEYQLVDERIVGKKPTTLDFAEAAALPLTAITAWESLFDRLRISQRDQGKSILIIGGAGGVGSIAIQLAKHAGLKVIATASRPETQTWVKEQGADVVISHSNPLDEKLTAVGLPEVDFIFNTVNTVQYWEVSAKVIKPQGSIVAINGTPEKLPIGILFSKSVSFHWELMFTRSTHQTPDMIEQHHLLNKVADQIDAGTLKTTLKENVGTINAENLKKAHARLESGQAIGKVVLSGW</sequence>
<gene>
    <name evidence="10" type="ORF">DC3_27830</name>
</gene>
<dbReference type="GO" id="GO:0016491">
    <property type="term" value="F:oxidoreductase activity"/>
    <property type="evidence" value="ECO:0007669"/>
    <property type="project" value="UniProtKB-KW"/>
</dbReference>
<dbReference type="Pfam" id="PF00107">
    <property type="entry name" value="ADH_zinc_N"/>
    <property type="match status" value="1"/>
</dbReference>
<evidence type="ECO:0000256" key="7">
    <source>
        <dbReference type="ARBA" id="ARBA00022990"/>
    </source>
</evidence>
<evidence type="ECO:0000256" key="3">
    <source>
        <dbReference type="ARBA" id="ARBA00011881"/>
    </source>
</evidence>
<evidence type="ECO:0000256" key="4">
    <source>
        <dbReference type="ARBA" id="ARBA00022490"/>
    </source>
</evidence>
<dbReference type="PROSITE" id="PS01162">
    <property type="entry name" value="QOR_ZETA_CRYSTAL"/>
    <property type="match status" value="1"/>
</dbReference>
<dbReference type="EMBL" id="BJXB01000012">
    <property type="protein sequence ID" value="GEM47148.1"/>
    <property type="molecule type" value="Genomic_DNA"/>
</dbReference>
<dbReference type="InterPro" id="IPR011032">
    <property type="entry name" value="GroES-like_sf"/>
</dbReference>
<evidence type="ECO:0000313" key="11">
    <source>
        <dbReference type="Proteomes" id="UP000321306"/>
    </source>
</evidence>
<keyword evidence="7" id="KW-0007">Acetylation</keyword>
<keyword evidence="11" id="KW-1185">Reference proteome</keyword>
<dbReference type="Proteomes" id="UP000321306">
    <property type="component" value="Unassembled WGS sequence"/>
</dbReference>
<keyword evidence="4" id="KW-0963">Cytoplasm</keyword>
<keyword evidence="8" id="KW-0479">Metal-binding</keyword>
<evidence type="ECO:0000256" key="6">
    <source>
        <dbReference type="ARBA" id="ARBA00022884"/>
    </source>
</evidence>
<dbReference type="InterPro" id="IPR013149">
    <property type="entry name" value="ADH-like_C"/>
</dbReference>
<dbReference type="CDD" id="cd08252">
    <property type="entry name" value="AL_MDR"/>
    <property type="match status" value="1"/>
</dbReference>
<dbReference type="NCBIfam" id="TIGR02817">
    <property type="entry name" value="adh_fam_1"/>
    <property type="match status" value="1"/>
</dbReference>
<dbReference type="InterPro" id="IPR051603">
    <property type="entry name" value="Zinc-ADH_QOR/CCCR"/>
</dbReference>
<keyword evidence="8" id="KW-0560">Oxidoreductase</keyword>
<evidence type="ECO:0000256" key="8">
    <source>
        <dbReference type="RuleBase" id="RU364000"/>
    </source>
</evidence>
<dbReference type="InterPro" id="IPR036291">
    <property type="entry name" value="NAD(P)-bd_dom_sf"/>
</dbReference>